<dbReference type="SUPFAM" id="SSF47413">
    <property type="entry name" value="lambda repressor-like DNA-binding domains"/>
    <property type="match status" value="1"/>
</dbReference>
<feature type="domain" description="HigA2-like helix-turn-helix" evidence="1">
    <location>
        <begin position="11"/>
        <end position="74"/>
    </location>
</feature>
<dbReference type="AlphaFoldDB" id="A0A2V0QDB7"/>
<reference evidence="2 3" key="1">
    <citation type="submission" date="2018-04" db="EMBL/GenBank/DDBJ databases">
        <title>Draft genome sequence of Pseudomonas syringae pv. actinidiae biovar 1 strains isolated from kiwifruit in Kagawa prefecture.</title>
        <authorList>
            <person name="Tabuchi M."/>
            <person name="Saito M."/>
            <person name="Fujiwara S."/>
            <person name="Sasa N."/>
            <person name="Akimitsu K."/>
            <person name="Gomi K."/>
            <person name="Konishi-Sugita S."/>
            <person name="Hamano K."/>
            <person name="Kataoka I."/>
        </authorList>
    </citation>
    <scope>NUCLEOTIDE SEQUENCE [LARGE SCALE GENOMIC DNA]</scope>
    <source>
        <strain evidence="2 3">MAFF212206</strain>
    </source>
</reference>
<dbReference type="InterPro" id="IPR039554">
    <property type="entry name" value="HigA2-like_HTH"/>
</dbReference>
<dbReference type="EMBL" id="BGJZ01000016">
    <property type="protein sequence ID" value="GBH07122.1"/>
    <property type="molecule type" value="Genomic_DNA"/>
</dbReference>
<evidence type="ECO:0000313" key="3">
    <source>
        <dbReference type="Proteomes" id="UP000247480"/>
    </source>
</evidence>
<gene>
    <name evidence="2" type="ORF">KPSA1_00455</name>
</gene>
<protein>
    <submittedName>
        <fullName evidence="2">Predicted DNA-binding protein</fullName>
    </submittedName>
</protein>
<organism evidence="2 3">
    <name type="scientific">Pseudomonas syringae pv. actinidiae</name>
    <dbReference type="NCBI Taxonomy" id="103796"/>
    <lineage>
        <taxon>Bacteria</taxon>
        <taxon>Pseudomonadati</taxon>
        <taxon>Pseudomonadota</taxon>
        <taxon>Gammaproteobacteria</taxon>
        <taxon>Pseudomonadales</taxon>
        <taxon>Pseudomonadaceae</taxon>
        <taxon>Pseudomonas</taxon>
        <taxon>Pseudomonas syringae</taxon>
    </lineage>
</organism>
<evidence type="ECO:0000313" key="2">
    <source>
        <dbReference type="EMBL" id="GBH07122.1"/>
    </source>
</evidence>
<keyword evidence="2" id="KW-0238">DNA-binding</keyword>
<sequence length="87" mass="9542">MSMVETSSGNVYADLRHPTAKAMLAKAQLVTAMTQAIEAKGITLDHAARLMGVPLDELSKLMAGQFQGRSTGELERMHKEIQQCRKI</sequence>
<dbReference type="RefSeq" id="WP_020304175.1">
    <property type="nucleotide sequence ID" value="NZ_AP019411.1"/>
</dbReference>
<evidence type="ECO:0000259" key="1">
    <source>
        <dbReference type="Pfam" id="PF13744"/>
    </source>
</evidence>
<dbReference type="Gene3D" id="1.10.260.40">
    <property type="entry name" value="lambda repressor-like DNA-binding domains"/>
    <property type="match status" value="1"/>
</dbReference>
<name>A0A2V0QDB7_PSESF</name>
<dbReference type="InterPro" id="IPR010982">
    <property type="entry name" value="Lambda_DNA-bd_dom_sf"/>
</dbReference>
<dbReference type="Proteomes" id="UP000247480">
    <property type="component" value="Unassembled WGS sequence"/>
</dbReference>
<proteinExistence type="predicted"/>
<accession>A0A2V0QDB7</accession>
<dbReference type="Pfam" id="PF13744">
    <property type="entry name" value="HTH_37"/>
    <property type="match status" value="1"/>
</dbReference>
<comment type="caution">
    <text evidence="2">The sequence shown here is derived from an EMBL/GenBank/DDBJ whole genome shotgun (WGS) entry which is preliminary data.</text>
</comment>
<dbReference type="GO" id="GO:0003677">
    <property type="term" value="F:DNA binding"/>
    <property type="evidence" value="ECO:0007669"/>
    <property type="project" value="UniProtKB-KW"/>
</dbReference>